<protein>
    <submittedName>
        <fullName evidence="1">Molybdopterin synthase sulfur carrier subunit</fullName>
    </submittedName>
</protein>
<dbReference type="OrthoDB" id="8087696at2"/>
<reference evidence="1 2" key="1">
    <citation type="submission" date="2018-04" db="EMBL/GenBank/DDBJ databases">
        <title>Pelagivirga bohaiensis gen. nov., sp. nov., a bacterium isolated from the Bohai Sea.</title>
        <authorList>
            <person name="Ji X."/>
        </authorList>
    </citation>
    <scope>NUCLEOTIDE SEQUENCE [LARGE SCALE GENOMIC DNA]</scope>
    <source>
        <strain evidence="1 2">BH-SD16</strain>
    </source>
</reference>
<dbReference type="InterPro" id="IPR003749">
    <property type="entry name" value="ThiS/MoaD-like"/>
</dbReference>
<dbReference type="Gene3D" id="3.10.20.30">
    <property type="match status" value="1"/>
</dbReference>
<gene>
    <name evidence="1" type="ORF">DC363_13025</name>
</gene>
<accession>A0A2T7FUA3</accession>
<dbReference type="RefSeq" id="WP_108641597.1">
    <property type="nucleotide sequence ID" value="NZ_QCYG01000008.1"/>
</dbReference>
<dbReference type="AlphaFoldDB" id="A0A2T7FUA3"/>
<dbReference type="Proteomes" id="UP000244817">
    <property type="component" value="Unassembled WGS sequence"/>
</dbReference>
<proteinExistence type="predicted"/>
<evidence type="ECO:0000313" key="1">
    <source>
        <dbReference type="EMBL" id="PVA05744.1"/>
    </source>
</evidence>
<organism evidence="1 2">
    <name type="scientific">Thalassorhabdomicrobium marinisediminis</name>
    <dbReference type="NCBI Taxonomy" id="2170577"/>
    <lineage>
        <taxon>Bacteria</taxon>
        <taxon>Pseudomonadati</taxon>
        <taxon>Pseudomonadota</taxon>
        <taxon>Alphaproteobacteria</taxon>
        <taxon>Rhodobacterales</taxon>
        <taxon>Paracoccaceae</taxon>
        <taxon>Thalassorhabdomicrobium</taxon>
    </lineage>
</organism>
<sequence>MVQVTLWAGLRPLAEDQEHVTIEAATIRELLSKLQLRYPALEQPFRNDVAVAINGTIYRDDWSQGIPEDAEVFLMRRIPGG</sequence>
<dbReference type="CDD" id="cd17040">
    <property type="entry name" value="Ubl_MoaD_like"/>
    <property type="match status" value="1"/>
</dbReference>
<keyword evidence="2" id="KW-1185">Reference proteome</keyword>
<dbReference type="Pfam" id="PF02597">
    <property type="entry name" value="ThiS"/>
    <property type="match status" value="1"/>
</dbReference>
<dbReference type="InterPro" id="IPR016155">
    <property type="entry name" value="Mopterin_synth/thiamin_S_b"/>
</dbReference>
<dbReference type="SUPFAM" id="SSF54285">
    <property type="entry name" value="MoaD/ThiS"/>
    <property type="match status" value="1"/>
</dbReference>
<comment type="caution">
    <text evidence="1">The sequence shown here is derived from an EMBL/GenBank/DDBJ whole genome shotgun (WGS) entry which is preliminary data.</text>
</comment>
<dbReference type="EMBL" id="QCYG01000008">
    <property type="protein sequence ID" value="PVA05744.1"/>
    <property type="molecule type" value="Genomic_DNA"/>
</dbReference>
<evidence type="ECO:0000313" key="2">
    <source>
        <dbReference type="Proteomes" id="UP000244817"/>
    </source>
</evidence>
<dbReference type="InterPro" id="IPR012675">
    <property type="entry name" value="Beta-grasp_dom_sf"/>
</dbReference>
<name>A0A2T7FUA3_9RHOB</name>